<evidence type="ECO:0000256" key="1">
    <source>
        <dbReference type="SAM" id="Phobius"/>
    </source>
</evidence>
<keyword evidence="3" id="KW-1185">Reference proteome</keyword>
<comment type="caution">
    <text evidence="2">The sequence shown here is derived from an EMBL/GenBank/DDBJ whole genome shotgun (WGS) entry which is preliminary data.</text>
</comment>
<keyword evidence="1" id="KW-1133">Transmembrane helix</keyword>
<name>A0ABS4KKV2_9FIRM</name>
<dbReference type="Proteomes" id="UP001314903">
    <property type="component" value="Unassembled WGS sequence"/>
</dbReference>
<dbReference type="EMBL" id="JAGGLI010000027">
    <property type="protein sequence ID" value="MBP2028385.1"/>
    <property type="molecule type" value="Genomic_DNA"/>
</dbReference>
<feature type="transmembrane region" description="Helical" evidence="1">
    <location>
        <begin position="76"/>
        <end position="96"/>
    </location>
</feature>
<sequence>MMGVCLIVSLVLYISSLNQSIKLHQNAYRDITRSIIIMYILFFVGSIITKYLLNRYIIGESKQDEKFNIKEYFDRVTPYETIGISFTLLTIINSIMMVTGVDTPKEGVFAYVHLMMRLSIITLIVVLISFRDIKTSLNEFKMENISLSNILYAPRKDSIISISKAYTNISILYCLTMISLQRKFTSLGGINFYLSLLVLWLIISILRIITSGFKEHK</sequence>
<feature type="transmembrane region" description="Helical" evidence="1">
    <location>
        <begin position="34"/>
        <end position="53"/>
    </location>
</feature>
<feature type="transmembrane region" description="Helical" evidence="1">
    <location>
        <begin position="190"/>
        <end position="209"/>
    </location>
</feature>
<evidence type="ECO:0000313" key="2">
    <source>
        <dbReference type="EMBL" id="MBP2028385.1"/>
    </source>
</evidence>
<protein>
    <submittedName>
        <fullName evidence="2">Uncharacterized protein</fullName>
    </submittedName>
</protein>
<accession>A0ABS4KKV2</accession>
<keyword evidence="1" id="KW-0812">Transmembrane</keyword>
<gene>
    <name evidence="2" type="ORF">J2Z35_002186</name>
</gene>
<evidence type="ECO:0000313" key="3">
    <source>
        <dbReference type="Proteomes" id="UP001314903"/>
    </source>
</evidence>
<feature type="transmembrane region" description="Helical" evidence="1">
    <location>
        <begin position="108"/>
        <end position="130"/>
    </location>
</feature>
<proteinExistence type="predicted"/>
<keyword evidence="1" id="KW-0472">Membrane</keyword>
<reference evidence="2 3" key="1">
    <citation type="submission" date="2021-03" db="EMBL/GenBank/DDBJ databases">
        <title>Genomic Encyclopedia of Type Strains, Phase IV (KMG-IV): sequencing the most valuable type-strain genomes for metagenomic binning, comparative biology and taxonomic classification.</title>
        <authorList>
            <person name="Goeker M."/>
        </authorList>
    </citation>
    <scope>NUCLEOTIDE SEQUENCE [LARGE SCALE GENOMIC DNA]</scope>
    <source>
        <strain evidence="2 3">DSM 27512</strain>
    </source>
</reference>
<organism evidence="2 3">
    <name type="scientific">Acetoanaerobium pronyense</name>
    <dbReference type="NCBI Taxonomy" id="1482736"/>
    <lineage>
        <taxon>Bacteria</taxon>
        <taxon>Bacillati</taxon>
        <taxon>Bacillota</taxon>
        <taxon>Clostridia</taxon>
        <taxon>Peptostreptococcales</taxon>
        <taxon>Filifactoraceae</taxon>
        <taxon>Acetoanaerobium</taxon>
    </lineage>
</organism>